<dbReference type="Gene3D" id="3.30.530.20">
    <property type="match status" value="1"/>
</dbReference>
<dbReference type="InterPro" id="IPR019587">
    <property type="entry name" value="Polyketide_cyclase/dehydratase"/>
</dbReference>
<dbReference type="SUPFAM" id="SSF55961">
    <property type="entry name" value="Bet v1-like"/>
    <property type="match status" value="1"/>
</dbReference>
<proteinExistence type="predicted"/>
<dbReference type="InterPro" id="IPR023393">
    <property type="entry name" value="START-like_dom_sf"/>
</dbReference>
<protein>
    <submittedName>
        <fullName evidence="1">XoxI</fullName>
    </submittedName>
</protein>
<dbReference type="RefSeq" id="WP_087003694.1">
    <property type="nucleotide sequence ID" value="NZ_FWFF01000001.1"/>
</dbReference>
<dbReference type="Pfam" id="PF10604">
    <property type="entry name" value="Polyketide_cyc2"/>
    <property type="match status" value="1"/>
</dbReference>
<organism evidence="1 2">
    <name type="scientific">Brevibacterium yomogidense</name>
    <dbReference type="NCBI Taxonomy" id="946573"/>
    <lineage>
        <taxon>Bacteria</taxon>
        <taxon>Bacillati</taxon>
        <taxon>Actinomycetota</taxon>
        <taxon>Actinomycetes</taxon>
        <taxon>Micrococcales</taxon>
        <taxon>Brevibacteriaceae</taxon>
        <taxon>Brevibacterium</taxon>
    </lineage>
</organism>
<keyword evidence="2" id="KW-1185">Reference proteome</keyword>
<gene>
    <name evidence="1" type="ORF">FM105_01705</name>
</gene>
<dbReference type="EMBL" id="FWFF01000001">
    <property type="protein sequence ID" value="SLM89848.1"/>
    <property type="molecule type" value="Genomic_DNA"/>
</dbReference>
<evidence type="ECO:0000313" key="2">
    <source>
        <dbReference type="Proteomes" id="UP000196581"/>
    </source>
</evidence>
<reference evidence="2" key="1">
    <citation type="submission" date="2017-02" db="EMBL/GenBank/DDBJ databases">
        <authorList>
            <person name="Dridi B."/>
        </authorList>
    </citation>
    <scope>NUCLEOTIDE SEQUENCE [LARGE SCALE GENOMIC DNA]</scope>
    <source>
        <strain evidence="2">B Co 03.10</strain>
    </source>
</reference>
<dbReference type="PANTHER" id="PTHR39332:SF7">
    <property type="entry name" value="SRPBCC FAMILY PROTEIN"/>
    <property type="match status" value="1"/>
</dbReference>
<dbReference type="Proteomes" id="UP000196581">
    <property type="component" value="Unassembled WGS sequence"/>
</dbReference>
<dbReference type="CDD" id="cd07821">
    <property type="entry name" value="PYR_PYL_RCAR_like"/>
    <property type="match status" value="1"/>
</dbReference>
<accession>A0A1X6WW88</accession>
<evidence type="ECO:0000313" key="1">
    <source>
        <dbReference type="EMBL" id="SLM89848.1"/>
    </source>
</evidence>
<name>A0A1X6WW88_9MICO</name>
<dbReference type="AlphaFoldDB" id="A0A1X6WW88"/>
<dbReference type="PANTHER" id="PTHR39332">
    <property type="entry name" value="BLL4707 PROTEIN"/>
    <property type="match status" value="1"/>
</dbReference>
<sequence>MATVSVRQTFAHSPEVLWGIIGDPADIAKWVPSIESVRMDGEDRYAQQADGTMLVERVVGHDEAGRNYTYEYVEGPLPLASYSSTIRVTAAGSDGGSGAEVRWDADFAAAGDDAAVEQQLQEGIESIYRAALTHLVTVASR</sequence>